<protein>
    <submittedName>
        <fullName evidence="1">Uncharacterized protein</fullName>
    </submittedName>
</protein>
<dbReference type="AlphaFoldDB" id="C4FHM9"/>
<evidence type="ECO:0000313" key="2">
    <source>
        <dbReference type="Proteomes" id="UP000005540"/>
    </source>
</evidence>
<accession>C4FHM9</accession>
<reference evidence="1 2" key="1">
    <citation type="submission" date="2009-04" db="EMBL/GenBank/DDBJ databases">
        <authorList>
            <person name="Reysenbach A.-L."/>
            <person name="Heidelberg J.F."/>
            <person name="Nelson W.C."/>
        </authorList>
    </citation>
    <scope>NUCLEOTIDE SEQUENCE [LARGE SCALE GENOMIC DNA]</scope>
    <source>
        <strain evidence="1 2">SS-5</strain>
    </source>
</reference>
<evidence type="ECO:0000313" key="1">
    <source>
        <dbReference type="EMBL" id="EEP61422.1"/>
    </source>
</evidence>
<dbReference type="Proteomes" id="UP000005540">
    <property type="component" value="Unassembled WGS sequence"/>
</dbReference>
<dbReference type="EMBL" id="ABZS01000003">
    <property type="protein sequence ID" value="EEP61422.1"/>
    <property type="molecule type" value="Genomic_DNA"/>
</dbReference>
<proteinExistence type="predicted"/>
<name>C4FHM9_9AQUI</name>
<sequence>MIEKVILIPIILNLVNQPKETIENENVIEIPIYKQEISIPISKKKKNSYVSRKRKNLNYKVNVYKDSNYLHVKISIPRKYLKSNQTIKLPPKKVDVEIEE</sequence>
<gene>
    <name evidence="1" type="ORF">SULYE_0057</name>
</gene>
<keyword evidence="2" id="KW-1185">Reference proteome</keyword>
<dbReference type="RefSeq" id="WP_007545421.1">
    <property type="nucleotide sequence ID" value="NZ_ABZS01000003.1"/>
</dbReference>
<comment type="caution">
    <text evidence="1">The sequence shown here is derived from an EMBL/GenBank/DDBJ whole genome shotgun (WGS) entry which is preliminary data.</text>
</comment>
<organism evidence="1 2">
    <name type="scientific">Sulfurihydrogenibium yellowstonense SS-5</name>
    <dbReference type="NCBI Taxonomy" id="432331"/>
    <lineage>
        <taxon>Bacteria</taxon>
        <taxon>Pseudomonadati</taxon>
        <taxon>Aquificota</taxon>
        <taxon>Aquificia</taxon>
        <taxon>Aquificales</taxon>
        <taxon>Hydrogenothermaceae</taxon>
        <taxon>Sulfurihydrogenibium</taxon>
    </lineage>
</organism>